<evidence type="ECO:0000256" key="3">
    <source>
        <dbReference type="ARBA" id="ARBA00022723"/>
    </source>
</evidence>
<dbReference type="InterPro" id="IPR022998">
    <property type="entry name" value="ThiamineP_synth_TenI"/>
</dbReference>
<dbReference type="STRING" id="1123367.GCA_000621305_00660"/>
<dbReference type="HAMAP" id="MF_00097">
    <property type="entry name" value="TMP_synthase"/>
    <property type="match status" value="1"/>
</dbReference>
<feature type="binding site" evidence="9">
    <location>
        <position position="72"/>
    </location>
    <ligand>
        <name>4-amino-2-methyl-5-(diphosphooxymethyl)pyrimidine</name>
        <dbReference type="ChEBI" id="CHEBI:57841"/>
    </ligand>
</feature>
<comment type="caution">
    <text evidence="13">The sequence shown here is derived from an EMBL/GenBank/DDBJ whole genome shotgun (WGS) entry which is preliminary data.</text>
</comment>
<evidence type="ECO:0000313" key="14">
    <source>
        <dbReference type="Proteomes" id="UP000013232"/>
    </source>
</evidence>
<dbReference type="InterPro" id="IPR013785">
    <property type="entry name" value="Aldolase_TIM"/>
</dbReference>
<dbReference type="PANTHER" id="PTHR20857:SF15">
    <property type="entry name" value="THIAMINE-PHOSPHATE SYNTHASE"/>
    <property type="match status" value="1"/>
</dbReference>
<keyword evidence="4 9" id="KW-0460">Magnesium</keyword>
<dbReference type="GO" id="GO:0009228">
    <property type="term" value="P:thiamine biosynthetic process"/>
    <property type="evidence" value="ECO:0007669"/>
    <property type="project" value="UniProtKB-KW"/>
</dbReference>
<dbReference type="GO" id="GO:0009229">
    <property type="term" value="P:thiamine diphosphate biosynthetic process"/>
    <property type="evidence" value="ECO:0007669"/>
    <property type="project" value="UniProtKB-UniRule"/>
</dbReference>
<dbReference type="InterPro" id="IPR034291">
    <property type="entry name" value="TMP_synthase"/>
</dbReference>
<dbReference type="NCBIfam" id="TIGR00693">
    <property type="entry name" value="thiE"/>
    <property type="match status" value="1"/>
</dbReference>
<feature type="binding site" evidence="9">
    <location>
        <begin position="138"/>
        <end position="140"/>
    </location>
    <ligand>
        <name>2-[(2R,5Z)-2-carboxy-4-methylthiazol-5(2H)-ylidene]ethyl phosphate</name>
        <dbReference type="ChEBI" id="CHEBI:62899"/>
    </ligand>
</feature>
<dbReference type="EC" id="2.5.1.3" evidence="9"/>
<accession>N6ZB72</accession>
<comment type="catalytic activity">
    <reaction evidence="7 9 10">
        <text>2-(2-carboxy-4-methylthiazol-5-yl)ethyl phosphate + 4-amino-2-methyl-5-(diphosphooxymethyl)pyrimidine + 2 H(+) = thiamine phosphate + CO2 + diphosphate</text>
        <dbReference type="Rhea" id="RHEA:47848"/>
        <dbReference type="ChEBI" id="CHEBI:15378"/>
        <dbReference type="ChEBI" id="CHEBI:16526"/>
        <dbReference type="ChEBI" id="CHEBI:33019"/>
        <dbReference type="ChEBI" id="CHEBI:37575"/>
        <dbReference type="ChEBI" id="CHEBI:57841"/>
        <dbReference type="ChEBI" id="CHEBI:62890"/>
        <dbReference type="EC" id="2.5.1.3"/>
    </reaction>
</comment>
<sequence>MANAGSALRGLYAVTPDERDDARLAALAEQVLSARPALLQYRNKLAGPQQRRAQAGALLRLCRAARVPLIINDDLALALEIGADGLHLGRGDGDPAAARRALGAGRILGVTCYADWERARAGAEAGADYVAFGAMFPSSTKPGAPPAPFALLGRAKAELRLPVAAIGGITLDNAAEVIAAGADLIAVVSDVFAAPDPAMRATAYRALFQRPPRRALVPQMPDAAP</sequence>
<evidence type="ECO:0000313" key="13">
    <source>
        <dbReference type="EMBL" id="ENO89414.1"/>
    </source>
</evidence>
<proteinExistence type="inferred from homology"/>
<evidence type="ECO:0000256" key="7">
    <source>
        <dbReference type="ARBA" id="ARBA00047851"/>
    </source>
</evidence>
<feature type="binding site" evidence="9">
    <location>
        <begin position="40"/>
        <end position="44"/>
    </location>
    <ligand>
        <name>4-amino-2-methyl-5-(diphosphooxymethyl)pyrimidine</name>
        <dbReference type="ChEBI" id="CHEBI:57841"/>
    </ligand>
</feature>
<dbReference type="GO" id="GO:0004789">
    <property type="term" value="F:thiamine-phosphate diphosphorylase activity"/>
    <property type="evidence" value="ECO:0007669"/>
    <property type="project" value="UniProtKB-UniRule"/>
</dbReference>
<feature type="binding site" evidence="9">
    <location>
        <position position="92"/>
    </location>
    <ligand>
        <name>Mg(2+)</name>
        <dbReference type="ChEBI" id="CHEBI:18420"/>
    </ligand>
</feature>
<dbReference type="eggNOG" id="COG0352">
    <property type="taxonomic scope" value="Bacteria"/>
</dbReference>
<feature type="binding site" evidence="9">
    <location>
        <begin position="188"/>
        <end position="189"/>
    </location>
    <ligand>
        <name>2-[(2R,5Z)-2-carboxy-4-methylthiazol-5(2H)-ylidene]ethyl phosphate</name>
        <dbReference type="ChEBI" id="CHEBI:62899"/>
    </ligand>
</feature>
<evidence type="ECO:0000256" key="5">
    <source>
        <dbReference type="ARBA" id="ARBA00022977"/>
    </source>
</evidence>
<organism evidence="13 14">
    <name type="scientific">Thauera linaloolentis (strain DSM 12138 / JCM 21573 / CCUG 41526 / CIP 105981 / IAM 15112 / NBRC 102519 / 47Lol)</name>
    <dbReference type="NCBI Taxonomy" id="1123367"/>
    <lineage>
        <taxon>Bacteria</taxon>
        <taxon>Pseudomonadati</taxon>
        <taxon>Pseudomonadota</taxon>
        <taxon>Betaproteobacteria</taxon>
        <taxon>Rhodocyclales</taxon>
        <taxon>Zoogloeaceae</taxon>
        <taxon>Thauera</taxon>
    </lineage>
</organism>
<dbReference type="CDD" id="cd00564">
    <property type="entry name" value="TMP_TenI"/>
    <property type="match status" value="1"/>
</dbReference>
<dbReference type="PANTHER" id="PTHR20857">
    <property type="entry name" value="THIAMINE-PHOSPHATE PYROPHOSPHORYLASE"/>
    <property type="match status" value="1"/>
</dbReference>
<feature type="binding site" evidence="9">
    <location>
        <position position="141"/>
    </location>
    <ligand>
        <name>4-amino-2-methyl-5-(diphosphooxymethyl)pyrimidine</name>
        <dbReference type="ChEBI" id="CHEBI:57841"/>
    </ligand>
</feature>
<reference evidence="13 14" key="1">
    <citation type="submission" date="2012-09" db="EMBL/GenBank/DDBJ databases">
        <title>Draft Genome Sequences of 6 Strains from Genus Thauera.</title>
        <authorList>
            <person name="Liu B."/>
            <person name="Shapleigh J.P."/>
            <person name="Frostegard A.H."/>
        </authorList>
    </citation>
    <scope>NUCLEOTIDE SEQUENCE [LARGE SCALE GENOMIC DNA]</scope>
    <source>
        <strain evidence="14">47Lol / DSM 12138</strain>
    </source>
</reference>
<dbReference type="EMBL" id="AMXE01000015">
    <property type="protein sequence ID" value="ENO89414.1"/>
    <property type="molecule type" value="Genomic_DNA"/>
</dbReference>
<feature type="domain" description="Thiamine phosphate synthase/TenI" evidence="12">
    <location>
        <begin position="11"/>
        <end position="191"/>
    </location>
</feature>
<comment type="cofactor">
    <cofactor evidence="9">
        <name>Mg(2+)</name>
        <dbReference type="ChEBI" id="CHEBI:18420"/>
    </cofactor>
    <text evidence="9">Binds 1 Mg(2+) ion per subunit.</text>
</comment>
<keyword evidence="3 9" id="KW-0479">Metal-binding</keyword>
<dbReference type="SUPFAM" id="SSF51391">
    <property type="entry name" value="Thiamin phosphate synthase"/>
    <property type="match status" value="1"/>
</dbReference>
<dbReference type="Proteomes" id="UP000013232">
    <property type="component" value="Unassembled WGS sequence"/>
</dbReference>
<evidence type="ECO:0000256" key="6">
    <source>
        <dbReference type="ARBA" id="ARBA00047334"/>
    </source>
</evidence>
<comment type="catalytic activity">
    <reaction evidence="8 9 10">
        <text>2-[(2R,5Z)-2-carboxy-4-methylthiazol-5(2H)-ylidene]ethyl phosphate + 4-amino-2-methyl-5-(diphosphooxymethyl)pyrimidine + 2 H(+) = thiamine phosphate + CO2 + diphosphate</text>
        <dbReference type="Rhea" id="RHEA:47844"/>
        <dbReference type="ChEBI" id="CHEBI:15378"/>
        <dbReference type="ChEBI" id="CHEBI:16526"/>
        <dbReference type="ChEBI" id="CHEBI:33019"/>
        <dbReference type="ChEBI" id="CHEBI:37575"/>
        <dbReference type="ChEBI" id="CHEBI:57841"/>
        <dbReference type="ChEBI" id="CHEBI:62899"/>
        <dbReference type="EC" id="2.5.1.3"/>
    </reaction>
</comment>
<evidence type="ECO:0000256" key="10">
    <source>
        <dbReference type="RuleBase" id="RU003826"/>
    </source>
</evidence>
<evidence type="ECO:0000256" key="8">
    <source>
        <dbReference type="ARBA" id="ARBA00047883"/>
    </source>
</evidence>
<evidence type="ECO:0000256" key="1">
    <source>
        <dbReference type="ARBA" id="ARBA00005165"/>
    </source>
</evidence>
<feature type="binding site" evidence="9">
    <location>
        <position position="168"/>
    </location>
    <ligand>
        <name>2-[(2R,5Z)-2-carboxy-4-methylthiazol-5(2H)-ylidene]ethyl phosphate</name>
        <dbReference type="ChEBI" id="CHEBI:62899"/>
    </ligand>
</feature>
<comment type="catalytic activity">
    <reaction evidence="6 9 10">
        <text>4-methyl-5-(2-phosphooxyethyl)-thiazole + 4-amino-2-methyl-5-(diphosphooxymethyl)pyrimidine + H(+) = thiamine phosphate + diphosphate</text>
        <dbReference type="Rhea" id="RHEA:22328"/>
        <dbReference type="ChEBI" id="CHEBI:15378"/>
        <dbReference type="ChEBI" id="CHEBI:33019"/>
        <dbReference type="ChEBI" id="CHEBI:37575"/>
        <dbReference type="ChEBI" id="CHEBI:57841"/>
        <dbReference type="ChEBI" id="CHEBI:58296"/>
        <dbReference type="EC" id="2.5.1.3"/>
    </reaction>
</comment>
<evidence type="ECO:0000259" key="12">
    <source>
        <dbReference type="Pfam" id="PF02581"/>
    </source>
</evidence>
<dbReference type="Pfam" id="PF02581">
    <property type="entry name" value="TMP-TENI"/>
    <property type="match status" value="1"/>
</dbReference>
<dbReference type="UniPathway" id="UPA00060">
    <property type="reaction ID" value="UER00141"/>
</dbReference>
<keyword evidence="2 9" id="KW-0808">Transferase</keyword>
<dbReference type="GO" id="GO:0000287">
    <property type="term" value="F:magnesium ion binding"/>
    <property type="evidence" value="ECO:0007669"/>
    <property type="project" value="UniProtKB-UniRule"/>
</dbReference>
<evidence type="ECO:0000256" key="9">
    <source>
        <dbReference type="HAMAP-Rule" id="MF_00097"/>
    </source>
</evidence>
<feature type="binding site" evidence="9">
    <location>
        <position position="73"/>
    </location>
    <ligand>
        <name>Mg(2+)</name>
        <dbReference type="ChEBI" id="CHEBI:18420"/>
    </ligand>
</feature>
<evidence type="ECO:0000256" key="11">
    <source>
        <dbReference type="RuleBase" id="RU004253"/>
    </source>
</evidence>
<comment type="pathway">
    <text evidence="1 9 11">Cofactor biosynthesis; thiamine diphosphate biosynthesis; thiamine phosphate from 4-amino-2-methyl-5-diphosphomethylpyrimidine and 4-methyl-5-(2-phosphoethyl)-thiazole: step 1/1.</text>
</comment>
<gene>
    <name evidence="9 13" type="primary">thiE</name>
    <name evidence="13" type="ORF">C666_06440</name>
</gene>
<evidence type="ECO:0000256" key="2">
    <source>
        <dbReference type="ARBA" id="ARBA00022679"/>
    </source>
</evidence>
<dbReference type="AlphaFoldDB" id="N6ZB72"/>
<keyword evidence="5 9" id="KW-0784">Thiamine biosynthesis</keyword>
<dbReference type="InterPro" id="IPR036206">
    <property type="entry name" value="ThiamineP_synth_sf"/>
</dbReference>
<name>N6ZB72_THAL4</name>
<comment type="similarity">
    <text evidence="9 10">Belongs to the thiamine-phosphate synthase family.</text>
</comment>
<feature type="binding site" evidence="9">
    <location>
        <position position="111"/>
    </location>
    <ligand>
        <name>4-amino-2-methyl-5-(diphosphooxymethyl)pyrimidine</name>
        <dbReference type="ChEBI" id="CHEBI:57841"/>
    </ligand>
</feature>
<dbReference type="Gene3D" id="3.20.20.70">
    <property type="entry name" value="Aldolase class I"/>
    <property type="match status" value="1"/>
</dbReference>
<protein>
    <recommendedName>
        <fullName evidence="9">Thiamine-phosphate synthase</fullName>
        <shortName evidence="9">TP synthase</shortName>
        <shortName evidence="9">TPS</shortName>
        <ecNumber evidence="9">2.5.1.3</ecNumber>
    </recommendedName>
    <alternativeName>
        <fullName evidence="9">Thiamine-phosphate pyrophosphorylase</fullName>
        <shortName evidence="9">TMP pyrophosphorylase</shortName>
        <shortName evidence="9">TMP-PPase</shortName>
    </alternativeName>
</protein>
<keyword evidence="14" id="KW-1185">Reference proteome</keyword>
<dbReference type="GO" id="GO:0005737">
    <property type="term" value="C:cytoplasm"/>
    <property type="evidence" value="ECO:0007669"/>
    <property type="project" value="TreeGrafter"/>
</dbReference>
<evidence type="ECO:0000256" key="4">
    <source>
        <dbReference type="ARBA" id="ARBA00022842"/>
    </source>
</evidence>
<comment type="function">
    <text evidence="9">Condenses 4-methyl-5-(beta-hydroxyethyl)thiazole monophosphate (THZ-P) and 2-methyl-4-amino-5-hydroxymethyl pyrimidine pyrophosphate (HMP-PP) to form thiamine monophosphate (TMP).</text>
</comment>